<gene>
    <name evidence="1" type="ORF">OHAE_4776</name>
</gene>
<proteinExistence type="predicted"/>
<name>A0A2P9HCZ6_9HYPH</name>
<keyword evidence="1" id="KW-0808">Transferase</keyword>
<dbReference type="AlphaFoldDB" id="A0A2P9HCZ6"/>
<protein>
    <submittedName>
        <fullName evidence="1">Glycosyltransferase</fullName>
    </submittedName>
</protein>
<reference evidence="2" key="1">
    <citation type="submission" date="2017-12" db="EMBL/GenBank/DDBJ databases">
        <authorList>
            <person name="Diaz M."/>
        </authorList>
    </citation>
    <scope>NUCLEOTIDE SEQUENCE [LARGE SCALE GENOMIC DNA]</scope>
    <source>
        <strain evidence="2">FI11154</strain>
    </source>
</reference>
<evidence type="ECO:0000313" key="1">
    <source>
        <dbReference type="EMBL" id="SPL61984.1"/>
    </source>
</evidence>
<dbReference type="Proteomes" id="UP000246073">
    <property type="component" value="Unassembled WGS sequence"/>
</dbReference>
<dbReference type="EMBL" id="OOFM01000001">
    <property type="protein sequence ID" value="SPL61984.1"/>
    <property type="molecule type" value="Genomic_DNA"/>
</dbReference>
<dbReference type="GO" id="GO:0016740">
    <property type="term" value="F:transferase activity"/>
    <property type="evidence" value="ECO:0007669"/>
    <property type="project" value="UniProtKB-KW"/>
</dbReference>
<dbReference type="CDD" id="cd03801">
    <property type="entry name" value="GT4_PimA-like"/>
    <property type="match status" value="1"/>
</dbReference>
<dbReference type="PANTHER" id="PTHR12526">
    <property type="entry name" value="GLYCOSYLTRANSFERASE"/>
    <property type="match status" value="1"/>
</dbReference>
<dbReference type="RefSeq" id="WP_109366145.1">
    <property type="nucleotide sequence ID" value="NZ_OOFM01000001.1"/>
</dbReference>
<evidence type="ECO:0000313" key="2">
    <source>
        <dbReference type="Proteomes" id="UP000246073"/>
    </source>
</evidence>
<dbReference type="PANTHER" id="PTHR12526:SF630">
    <property type="entry name" value="GLYCOSYLTRANSFERASE"/>
    <property type="match status" value="1"/>
</dbReference>
<dbReference type="SUPFAM" id="SSF53756">
    <property type="entry name" value="UDP-Glycosyltransferase/glycogen phosphorylase"/>
    <property type="match status" value="1"/>
</dbReference>
<organism evidence="1 2">
    <name type="scientific">Ochrobactrum soli</name>
    <dbReference type="NCBI Taxonomy" id="2448455"/>
    <lineage>
        <taxon>Bacteria</taxon>
        <taxon>Pseudomonadati</taxon>
        <taxon>Pseudomonadota</taxon>
        <taxon>Alphaproteobacteria</taxon>
        <taxon>Hyphomicrobiales</taxon>
        <taxon>Brucellaceae</taxon>
        <taxon>Brucella/Ochrobactrum group</taxon>
        <taxon>Ochrobactrum</taxon>
    </lineage>
</organism>
<dbReference type="Gene3D" id="3.40.50.2000">
    <property type="entry name" value="Glycogen Phosphorylase B"/>
    <property type="match status" value="2"/>
</dbReference>
<dbReference type="Pfam" id="PF13692">
    <property type="entry name" value="Glyco_trans_1_4"/>
    <property type="match status" value="1"/>
</dbReference>
<accession>A0A2P9HCZ6</accession>
<sequence length="363" mass="40264">MKIAFHSPLKSPYHPVPSGDRLMARLLVAALERAGHEVEVISELRSFMTAPSLEVLAELERQAEREIARISALWKHEAVPDLWLTYHPYYKAPDLLGPTLSVSYDIPYVTAEASYSARRNTGVWTEIQQGLLKTFEKAAVNICLTNRDRRGLQEVLPGARFAMLAPFIDCAIFTETAPRPKRDRLVTVAMMRSGDKMDSYRMLARSLSLLDDIPWSLSIVGDGACRAEVETLFAHFPPERIQWHGKLEPSDIATLFAQSALYVWPGCGEAYGLAYLEAQAAGLPVIAQAIAGVPEVVRDGRTGILTPPGDIDAYADAIRLVLANAAMRNDRAFAALQFVRDERSLEVASRRLDDILKQHVGIL</sequence>